<dbReference type="InterPro" id="IPR003673">
    <property type="entry name" value="CoA-Trfase_fam_III"/>
</dbReference>
<accession>A0ABV6HC43</accession>
<dbReference type="Proteomes" id="UP001589783">
    <property type="component" value="Unassembled WGS sequence"/>
</dbReference>
<dbReference type="RefSeq" id="WP_382365566.1">
    <property type="nucleotide sequence ID" value="NZ_JBHLWV010000027.1"/>
</dbReference>
<dbReference type="Gene3D" id="3.40.50.10540">
    <property type="entry name" value="Crotonobetainyl-coa:carnitine coa-transferase, domain 1"/>
    <property type="match status" value="1"/>
</dbReference>
<sequence>MTASVGALDGLVIADFGRVLAGPYATMLLADLGAEVIKIERPDGGDDTRSWGPPFADEQATYFQAANRNKRSWALNLRDEADLAAAQALAARADVVVENFLPGAMDRLGLGYRDVARVNPGVVYCSITGFGGHNELPGYDLLVQAVGGLMRVTGPSPDEPTKVGVALVDVVTGLHAAVGILAALRHRDATGEGQRVEVNLLSSLLSALVNQASGFVGAGVVPRAMGNRHPSIAPYELLPTADRALVLAVGNDRQFAALAEMLGAAELAADARFATNTQRVAHRGELLERLTGLLAADTADGWFTRLTAVGVPCGPVNDLAEAFALAERLGLGPIAEIDDPGRDGPVRTVAHPITFSRTPATYRTAPPALGER</sequence>
<dbReference type="InterPro" id="IPR050483">
    <property type="entry name" value="CoA-transferase_III_domain"/>
</dbReference>
<dbReference type="InterPro" id="IPR023606">
    <property type="entry name" value="CoA-Trfase_III_dom_1_sf"/>
</dbReference>
<keyword evidence="1 2" id="KW-0808">Transferase</keyword>
<dbReference type="Pfam" id="PF02515">
    <property type="entry name" value="CoA_transf_3"/>
    <property type="match status" value="1"/>
</dbReference>
<evidence type="ECO:0000313" key="3">
    <source>
        <dbReference type="Proteomes" id="UP001589783"/>
    </source>
</evidence>
<keyword evidence="3" id="KW-1185">Reference proteome</keyword>
<dbReference type="PANTHER" id="PTHR48207">
    <property type="entry name" value="SUCCINATE--HYDROXYMETHYLGLUTARATE COA-TRANSFERASE"/>
    <property type="match status" value="1"/>
</dbReference>
<protein>
    <submittedName>
        <fullName evidence="2">CaiB/BaiF CoA transferase family protein</fullName>
    </submittedName>
</protein>
<dbReference type="InterPro" id="IPR044855">
    <property type="entry name" value="CoA-Trfase_III_dom3_sf"/>
</dbReference>
<dbReference type="PANTHER" id="PTHR48207:SF3">
    <property type="entry name" value="SUCCINATE--HYDROXYMETHYLGLUTARATE COA-TRANSFERASE"/>
    <property type="match status" value="1"/>
</dbReference>
<evidence type="ECO:0000313" key="2">
    <source>
        <dbReference type="EMBL" id="MFC0316154.1"/>
    </source>
</evidence>
<dbReference type="EMBL" id="JBHLWV010000027">
    <property type="protein sequence ID" value="MFC0316154.1"/>
    <property type="molecule type" value="Genomic_DNA"/>
</dbReference>
<proteinExistence type="predicted"/>
<gene>
    <name evidence="2" type="ORF">ACFFJD_14990</name>
</gene>
<dbReference type="Gene3D" id="3.30.1540.10">
    <property type="entry name" value="formyl-coa transferase, domain 3"/>
    <property type="match status" value="1"/>
</dbReference>
<reference evidence="2 3" key="1">
    <citation type="submission" date="2024-09" db="EMBL/GenBank/DDBJ databases">
        <authorList>
            <person name="Sun Q."/>
            <person name="Mori K."/>
        </authorList>
    </citation>
    <scope>NUCLEOTIDE SEQUENCE [LARGE SCALE GENOMIC DNA]</scope>
    <source>
        <strain evidence="2 3">CCM 7957</strain>
    </source>
</reference>
<name>A0ABV6HC43_9ACTN</name>
<dbReference type="SUPFAM" id="SSF89796">
    <property type="entry name" value="CoA-transferase family III (CaiB/BaiF)"/>
    <property type="match status" value="1"/>
</dbReference>
<organism evidence="2 3">
    <name type="scientific">Gordonia phosphorivorans</name>
    <dbReference type="NCBI Taxonomy" id="1056982"/>
    <lineage>
        <taxon>Bacteria</taxon>
        <taxon>Bacillati</taxon>
        <taxon>Actinomycetota</taxon>
        <taxon>Actinomycetes</taxon>
        <taxon>Mycobacteriales</taxon>
        <taxon>Gordoniaceae</taxon>
        <taxon>Gordonia</taxon>
    </lineage>
</organism>
<comment type="caution">
    <text evidence="2">The sequence shown here is derived from an EMBL/GenBank/DDBJ whole genome shotgun (WGS) entry which is preliminary data.</text>
</comment>
<dbReference type="GO" id="GO:0016740">
    <property type="term" value="F:transferase activity"/>
    <property type="evidence" value="ECO:0007669"/>
    <property type="project" value="UniProtKB-KW"/>
</dbReference>
<evidence type="ECO:0000256" key="1">
    <source>
        <dbReference type="ARBA" id="ARBA00022679"/>
    </source>
</evidence>